<keyword evidence="2" id="KW-1185">Reference proteome</keyword>
<sequence>MMTIGDGYNEKSTSCQTLTPRSSRKCDICRFIRRHFATRSFSISIVSSDHSFASEGNSCRYASPHTKSVPYAIGTQVRKRPTRSCISSSIFFLSRWSSYISSSRRMVGEYPFIHSMIFWTQKDSSMAQLSSGLLSSNFPNRAGACLIYHLTLASCL</sequence>
<protein>
    <submittedName>
        <fullName evidence="1">Uncharacterized protein</fullName>
    </submittedName>
</protein>
<accession>A0A6A6V5I4</accession>
<evidence type="ECO:0000313" key="1">
    <source>
        <dbReference type="EMBL" id="KAF2744984.1"/>
    </source>
</evidence>
<dbReference type="Proteomes" id="UP000799440">
    <property type="component" value="Unassembled WGS sequence"/>
</dbReference>
<organism evidence="1 2">
    <name type="scientific">Sporormia fimetaria CBS 119925</name>
    <dbReference type="NCBI Taxonomy" id="1340428"/>
    <lineage>
        <taxon>Eukaryota</taxon>
        <taxon>Fungi</taxon>
        <taxon>Dikarya</taxon>
        <taxon>Ascomycota</taxon>
        <taxon>Pezizomycotina</taxon>
        <taxon>Dothideomycetes</taxon>
        <taxon>Pleosporomycetidae</taxon>
        <taxon>Pleosporales</taxon>
        <taxon>Sporormiaceae</taxon>
        <taxon>Sporormia</taxon>
    </lineage>
</organism>
<reference evidence="1" key="1">
    <citation type="journal article" date="2020" name="Stud. Mycol.">
        <title>101 Dothideomycetes genomes: a test case for predicting lifestyles and emergence of pathogens.</title>
        <authorList>
            <person name="Haridas S."/>
            <person name="Albert R."/>
            <person name="Binder M."/>
            <person name="Bloem J."/>
            <person name="Labutti K."/>
            <person name="Salamov A."/>
            <person name="Andreopoulos B."/>
            <person name="Baker S."/>
            <person name="Barry K."/>
            <person name="Bills G."/>
            <person name="Bluhm B."/>
            <person name="Cannon C."/>
            <person name="Castanera R."/>
            <person name="Culley D."/>
            <person name="Daum C."/>
            <person name="Ezra D."/>
            <person name="Gonzalez J."/>
            <person name="Henrissat B."/>
            <person name="Kuo A."/>
            <person name="Liang C."/>
            <person name="Lipzen A."/>
            <person name="Lutzoni F."/>
            <person name="Magnuson J."/>
            <person name="Mondo S."/>
            <person name="Nolan M."/>
            <person name="Ohm R."/>
            <person name="Pangilinan J."/>
            <person name="Park H.-J."/>
            <person name="Ramirez L."/>
            <person name="Alfaro M."/>
            <person name="Sun H."/>
            <person name="Tritt A."/>
            <person name="Yoshinaga Y."/>
            <person name="Zwiers L.-H."/>
            <person name="Turgeon B."/>
            <person name="Goodwin S."/>
            <person name="Spatafora J."/>
            <person name="Crous P."/>
            <person name="Grigoriev I."/>
        </authorList>
    </citation>
    <scope>NUCLEOTIDE SEQUENCE</scope>
    <source>
        <strain evidence="1">CBS 119925</strain>
    </source>
</reference>
<evidence type="ECO:0000313" key="2">
    <source>
        <dbReference type="Proteomes" id="UP000799440"/>
    </source>
</evidence>
<name>A0A6A6V5I4_9PLEO</name>
<dbReference type="AlphaFoldDB" id="A0A6A6V5I4"/>
<gene>
    <name evidence="1" type="ORF">M011DRAFT_154393</name>
</gene>
<dbReference type="EMBL" id="MU006585">
    <property type="protein sequence ID" value="KAF2744984.1"/>
    <property type="molecule type" value="Genomic_DNA"/>
</dbReference>
<proteinExistence type="predicted"/>